<gene>
    <name evidence="3" type="ORF">CRG98_016971</name>
</gene>
<reference evidence="3 4" key="1">
    <citation type="submission" date="2017-11" db="EMBL/GenBank/DDBJ databases">
        <title>De-novo sequencing of pomegranate (Punica granatum L.) genome.</title>
        <authorList>
            <person name="Akparov Z."/>
            <person name="Amiraslanov A."/>
            <person name="Hajiyeva S."/>
            <person name="Abbasov M."/>
            <person name="Kaur K."/>
            <person name="Hamwieh A."/>
            <person name="Solovyev V."/>
            <person name="Salamov A."/>
            <person name="Braich B."/>
            <person name="Kosarev P."/>
            <person name="Mahmoud A."/>
            <person name="Hajiyev E."/>
            <person name="Babayeva S."/>
            <person name="Izzatullayeva V."/>
            <person name="Mammadov A."/>
            <person name="Mammadov A."/>
            <person name="Sharifova S."/>
            <person name="Ojaghi J."/>
            <person name="Eynullazada K."/>
            <person name="Bayramov B."/>
            <person name="Abdulazimova A."/>
            <person name="Shahmuradov I."/>
        </authorList>
    </citation>
    <scope>NUCLEOTIDE SEQUENCE [LARGE SCALE GENOMIC DNA]</scope>
    <source>
        <strain evidence="4">cv. AG2017</strain>
        <tissue evidence="3">Leaf</tissue>
    </source>
</reference>
<dbReference type="AlphaFoldDB" id="A0A2I0K3I0"/>
<evidence type="ECO:0000313" key="4">
    <source>
        <dbReference type="Proteomes" id="UP000233551"/>
    </source>
</evidence>
<accession>A0A2I0K3I0</accession>
<feature type="transmembrane region" description="Helical" evidence="2">
    <location>
        <begin position="47"/>
        <end position="65"/>
    </location>
</feature>
<dbReference type="Proteomes" id="UP000233551">
    <property type="component" value="Unassembled WGS sequence"/>
</dbReference>
<keyword evidence="2" id="KW-0472">Membrane</keyword>
<dbReference type="EMBL" id="PGOL01000953">
    <property type="protein sequence ID" value="PKI62700.1"/>
    <property type="molecule type" value="Genomic_DNA"/>
</dbReference>
<evidence type="ECO:0000256" key="2">
    <source>
        <dbReference type="SAM" id="Phobius"/>
    </source>
</evidence>
<organism evidence="3 4">
    <name type="scientific">Punica granatum</name>
    <name type="common">Pomegranate</name>
    <dbReference type="NCBI Taxonomy" id="22663"/>
    <lineage>
        <taxon>Eukaryota</taxon>
        <taxon>Viridiplantae</taxon>
        <taxon>Streptophyta</taxon>
        <taxon>Embryophyta</taxon>
        <taxon>Tracheophyta</taxon>
        <taxon>Spermatophyta</taxon>
        <taxon>Magnoliopsida</taxon>
        <taxon>eudicotyledons</taxon>
        <taxon>Gunneridae</taxon>
        <taxon>Pentapetalae</taxon>
        <taxon>rosids</taxon>
        <taxon>malvids</taxon>
        <taxon>Myrtales</taxon>
        <taxon>Lythraceae</taxon>
        <taxon>Punica</taxon>
    </lineage>
</organism>
<sequence>MAESSNEVDEKLQRRTKEGDSFKEKKEETPREQMGLKMGRDLPWTELGLNLFLHLLWNFVLLPLLPRNYSYFTIGSFYLF</sequence>
<proteinExistence type="predicted"/>
<protein>
    <submittedName>
        <fullName evidence="3">Uncharacterized protein</fullName>
    </submittedName>
</protein>
<keyword evidence="2" id="KW-1133">Transmembrane helix</keyword>
<evidence type="ECO:0000313" key="3">
    <source>
        <dbReference type="EMBL" id="PKI62700.1"/>
    </source>
</evidence>
<name>A0A2I0K3I0_PUNGR</name>
<keyword evidence="2" id="KW-0812">Transmembrane</keyword>
<feature type="compositionally biased region" description="Basic and acidic residues" evidence="1">
    <location>
        <begin position="8"/>
        <end position="31"/>
    </location>
</feature>
<comment type="caution">
    <text evidence="3">The sequence shown here is derived from an EMBL/GenBank/DDBJ whole genome shotgun (WGS) entry which is preliminary data.</text>
</comment>
<keyword evidence="4" id="KW-1185">Reference proteome</keyword>
<feature type="region of interest" description="Disordered" evidence="1">
    <location>
        <begin position="1"/>
        <end position="34"/>
    </location>
</feature>
<evidence type="ECO:0000256" key="1">
    <source>
        <dbReference type="SAM" id="MobiDB-lite"/>
    </source>
</evidence>